<dbReference type="Proteomes" id="UP000091857">
    <property type="component" value="Chromosome 16"/>
</dbReference>
<keyword evidence="2" id="KW-1185">Reference proteome</keyword>
<reference evidence="2" key="1">
    <citation type="journal article" date="2016" name="Nat. Biotechnol.">
        <title>Sequencing wild and cultivated cassava and related species reveals extensive interspecific hybridization and genetic diversity.</title>
        <authorList>
            <person name="Bredeson J.V."/>
            <person name="Lyons J.B."/>
            <person name="Prochnik S.E."/>
            <person name="Wu G.A."/>
            <person name="Ha C.M."/>
            <person name="Edsinger-Gonzales E."/>
            <person name="Grimwood J."/>
            <person name="Schmutz J."/>
            <person name="Rabbi I.Y."/>
            <person name="Egesi C."/>
            <person name="Nauluvula P."/>
            <person name="Lebot V."/>
            <person name="Ndunguru J."/>
            <person name="Mkamilo G."/>
            <person name="Bart R.S."/>
            <person name="Setter T.L."/>
            <person name="Gleadow R.M."/>
            <person name="Kulakow P."/>
            <person name="Ferguson M.E."/>
            <person name="Rounsley S."/>
            <person name="Rokhsar D.S."/>
        </authorList>
    </citation>
    <scope>NUCLEOTIDE SEQUENCE [LARGE SCALE GENOMIC DNA]</scope>
    <source>
        <strain evidence="2">cv. AM560-2</strain>
    </source>
</reference>
<organism evidence="1 2">
    <name type="scientific">Manihot esculenta</name>
    <name type="common">Cassava</name>
    <name type="synonym">Jatropha manihot</name>
    <dbReference type="NCBI Taxonomy" id="3983"/>
    <lineage>
        <taxon>Eukaryota</taxon>
        <taxon>Viridiplantae</taxon>
        <taxon>Streptophyta</taxon>
        <taxon>Embryophyta</taxon>
        <taxon>Tracheophyta</taxon>
        <taxon>Spermatophyta</taxon>
        <taxon>Magnoliopsida</taxon>
        <taxon>eudicotyledons</taxon>
        <taxon>Gunneridae</taxon>
        <taxon>Pentapetalae</taxon>
        <taxon>rosids</taxon>
        <taxon>fabids</taxon>
        <taxon>Malpighiales</taxon>
        <taxon>Euphorbiaceae</taxon>
        <taxon>Crotonoideae</taxon>
        <taxon>Manihoteae</taxon>
        <taxon>Manihot</taxon>
    </lineage>
</organism>
<evidence type="ECO:0000313" key="1">
    <source>
        <dbReference type="EMBL" id="KAG8636106.1"/>
    </source>
</evidence>
<gene>
    <name evidence="1" type="ORF">MANES_16G099700v8</name>
</gene>
<comment type="caution">
    <text evidence="1">The sequence shown here is derived from an EMBL/GenBank/DDBJ whole genome shotgun (WGS) entry which is preliminary data.</text>
</comment>
<proteinExistence type="predicted"/>
<evidence type="ECO:0000313" key="2">
    <source>
        <dbReference type="Proteomes" id="UP000091857"/>
    </source>
</evidence>
<sequence>MGNPKQKWTSEEEEALKAGVAKHGTGKWKNIQKDPEFNPFLFARSNIDLKDKWRNMNASAGGQCQREKSRTAKPKAISDDPASAASSIPSSNLQTTSTAPIKADLIVDDSSTSIVDGKGAPKYNAMIFEAISALNSQPGVDTSAIVSYIEQRQEVPQNFRRQLSARLRRLVAQEKLEKVQNFYKIKNSSPSGTKIPTPKQKSIQPRPLHSVGCINSGGTMEEAAVAAAYRIAEAENKSFVAAEAVKEAERVSKMAEDTDSLLQLAKEIFEKCKVTFLFLLSLLFHFLLMCTLIINSTGSQGGIVLMA</sequence>
<protein>
    <submittedName>
        <fullName evidence="1">Uncharacterized protein</fullName>
    </submittedName>
</protein>
<accession>A0ACB7G7U9</accession>
<dbReference type="EMBL" id="CM004402">
    <property type="protein sequence ID" value="KAG8636106.1"/>
    <property type="molecule type" value="Genomic_DNA"/>
</dbReference>
<name>A0ACB7G7U9_MANES</name>